<reference evidence="7 8" key="1">
    <citation type="submission" date="2018-02" db="EMBL/GenBank/DDBJ databases">
        <title>The genomes of Aspergillus section Nigri reveals drivers in fungal speciation.</title>
        <authorList>
            <consortium name="DOE Joint Genome Institute"/>
            <person name="Vesth T.C."/>
            <person name="Nybo J."/>
            <person name="Theobald S."/>
            <person name="Brandl J."/>
            <person name="Frisvad J.C."/>
            <person name="Nielsen K.F."/>
            <person name="Lyhne E.K."/>
            <person name="Kogle M.E."/>
            <person name="Kuo A."/>
            <person name="Riley R."/>
            <person name="Clum A."/>
            <person name="Nolan M."/>
            <person name="Lipzen A."/>
            <person name="Salamov A."/>
            <person name="Henrissat B."/>
            <person name="Wiebenga A."/>
            <person name="De vries R.P."/>
            <person name="Grigoriev I.V."/>
            <person name="Mortensen U.H."/>
            <person name="Andersen M.R."/>
            <person name="Baker S.E."/>
        </authorList>
    </citation>
    <scope>NUCLEOTIDE SEQUENCE [LARGE SCALE GENOMIC DNA]</scope>
    <source>
        <strain evidence="7 8">CBS 707.79</strain>
    </source>
</reference>
<gene>
    <name evidence="7" type="ORF">BO71DRAFT_444437</name>
</gene>
<keyword evidence="2 4" id="KW-0863">Zinc-finger</keyword>
<dbReference type="PANTHER" id="PTHR12197:SF251">
    <property type="entry name" value="EG:BACR7C10.4 PROTEIN"/>
    <property type="match status" value="1"/>
</dbReference>
<evidence type="ECO:0000259" key="6">
    <source>
        <dbReference type="PROSITE" id="PS50865"/>
    </source>
</evidence>
<dbReference type="Proteomes" id="UP000247810">
    <property type="component" value="Unassembled WGS sequence"/>
</dbReference>
<evidence type="ECO:0000313" key="8">
    <source>
        <dbReference type="Proteomes" id="UP000247810"/>
    </source>
</evidence>
<dbReference type="EMBL" id="KZ826019">
    <property type="protein sequence ID" value="PYH89663.1"/>
    <property type="molecule type" value="Genomic_DNA"/>
</dbReference>
<evidence type="ECO:0000256" key="3">
    <source>
        <dbReference type="ARBA" id="ARBA00022833"/>
    </source>
</evidence>
<keyword evidence="8" id="KW-1185">Reference proteome</keyword>
<feature type="domain" description="MYND-type" evidence="6">
    <location>
        <begin position="50"/>
        <end position="95"/>
    </location>
</feature>
<dbReference type="GO" id="GO:0005634">
    <property type="term" value="C:nucleus"/>
    <property type="evidence" value="ECO:0007669"/>
    <property type="project" value="TreeGrafter"/>
</dbReference>
<dbReference type="PROSITE" id="PS50280">
    <property type="entry name" value="SET"/>
    <property type="match status" value="1"/>
</dbReference>
<name>A0A319DF21_9EURO</name>
<evidence type="ECO:0000313" key="7">
    <source>
        <dbReference type="EMBL" id="PYH89663.1"/>
    </source>
</evidence>
<evidence type="ECO:0000259" key="5">
    <source>
        <dbReference type="PROSITE" id="PS50280"/>
    </source>
</evidence>
<sequence length="491" mass="53566">MATKTTPAPAPDGLGRGLFASTDIATGENVLHIPTPFVAVLDKPRLEDTCSGCFGKRHLGNDENTLKGCRGCHVVKYCDKICQAKDWKFAHSLECGIYQQLKPRILPINARAVLRMILRSGRRKYAAEDLEMFLDLETHIKEIREESETQWQRISLCAKAVKTYSGTEMQEEFISAFGAKLDLNSFNLTNAVYDRIGVYLHPHAAFINHSCAYNAVVGFDGDELYIKALRPIPKGDQIFISYIDATNPYPVRQTELRERYYFTCKCTKCEIEASAASAAAPATKGELNLDPTIHKACTLLASASSPATSAQQALSILSSATTLLHTNSIPITTQPFPSLRDELIVSSLSLGKFQNAFAHAALRYTRTDPLVYPETGHPIRQLHAWTLAKLAIHLSQGVAVSTSTSGGSSEGAGEEIALERFEVNFSLIIWSVLGALVGGENAACTVPGFQAMVKAAFADVHREFLAGGLDPRGMGEGIKVEWGKSLGAYMF</sequence>
<dbReference type="InterPro" id="IPR001214">
    <property type="entry name" value="SET_dom"/>
</dbReference>
<evidence type="ECO:0000256" key="2">
    <source>
        <dbReference type="ARBA" id="ARBA00022771"/>
    </source>
</evidence>
<dbReference type="Gene3D" id="1.10.220.160">
    <property type="match status" value="1"/>
</dbReference>
<dbReference type="InterPro" id="IPR002893">
    <property type="entry name" value="Znf_MYND"/>
</dbReference>
<accession>A0A319DF21</accession>
<dbReference type="SUPFAM" id="SSF82199">
    <property type="entry name" value="SET domain"/>
    <property type="match status" value="1"/>
</dbReference>
<proteinExistence type="predicted"/>
<dbReference type="VEuPathDB" id="FungiDB:BO71DRAFT_444437"/>
<keyword evidence="1" id="KW-0479">Metal-binding</keyword>
<dbReference type="OrthoDB" id="5945798at2759"/>
<dbReference type="STRING" id="1448320.A0A319DF21"/>
<dbReference type="GO" id="GO:0008270">
    <property type="term" value="F:zinc ion binding"/>
    <property type="evidence" value="ECO:0007669"/>
    <property type="project" value="UniProtKB-KW"/>
</dbReference>
<dbReference type="PANTHER" id="PTHR12197">
    <property type="entry name" value="HISTONE-LYSINE N-METHYLTRANSFERASE SMYD"/>
    <property type="match status" value="1"/>
</dbReference>
<dbReference type="PROSITE" id="PS01360">
    <property type="entry name" value="ZF_MYND_1"/>
    <property type="match status" value="1"/>
</dbReference>
<dbReference type="Pfam" id="PF01753">
    <property type="entry name" value="zf-MYND"/>
    <property type="match status" value="1"/>
</dbReference>
<dbReference type="Gene3D" id="6.10.140.2220">
    <property type="match status" value="1"/>
</dbReference>
<dbReference type="Pfam" id="PF00856">
    <property type="entry name" value="SET"/>
    <property type="match status" value="1"/>
</dbReference>
<evidence type="ECO:0000256" key="4">
    <source>
        <dbReference type="PROSITE-ProRule" id="PRU00134"/>
    </source>
</evidence>
<feature type="domain" description="SET" evidence="5">
    <location>
        <begin position="1"/>
        <end position="243"/>
    </location>
</feature>
<keyword evidence="3" id="KW-0862">Zinc</keyword>
<protein>
    <submittedName>
        <fullName evidence="7">SET and MYND domain protein</fullName>
    </submittedName>
</protein>
<dbReference type="InterPro" id="IPR046341">
    <property type="entry name" value="SET_dom_sf"/>
</dbReference>
<dbReference type="AlphaFoldDB" id="A0A319DF21"/>
<evidence type="ECO:0000256" key="1">
    <source>
        <dbReference type="ARBA" id="ARBA00022723"/>
    </source>
</evidence>
<dbReference type="Gene3D" id="2.170.270.10">
    <property type="entry name" value="SET domain"/>
    <property type="match status" value="1"/>
</dbReference>
<organism evidence="7 8">
    <name type="scientific">Aspergillus ellipticus CBS 707.79</name>
    <dbReference type="NCBI Taxonomy" id="1448320"/>
    <lineage>
        <taxon>Eukaryota</taxon>
        <taxon>Fungi</taxon>
        <taxon>Dikarya</taxon>
        <taxon>Ascomycota</taxon>
        <taxon>Pezizomycotina</taxon>
        <taxon>Eurotiomycetes</taxon>
        <taxon>Eurotiomycetidae</taxon>
        <taxon>Eurotiales</taxon>
        <taxon>Aspergillaceae</taxon>
        <taxon>Aspergillus</taxon>
        <taxon>Aspergillus subgen. Circumdati</taxon>
    </lineage>
</organism>
<dbReference type="PROSITE" id="PS50865">
    <property type="entry name" value="ZF_MYND_2"/>
    <property type="match status" value="1"/>
</dbReference>
<dbReference type="InterPro" id="IPR050869">
    <property type="entry name" value="H3K4_H4K5_MeTrfase"/>
</dbReference>